<dbReference type="HOGENOM" id="CLU_026578_1_0_1"/>
<reference evidence="8 9" key="1">
    <citation type="journal article" date="2012" name="BMC Genomics">
        <title>Comparative genomics of the white-rot fungi, Phanerochaete carnosa and P. chrysosporium, to elucidate the genetic basis of the distinct wood types they colonize.</title>
        <authorList>
            <person name="Suzuki H."/>
            <person name="MacDonald J."/>
            <person name="Syed K."/>
            <person name="Salamov A."/>
            <person name="Hori C."/>
            <person name="Aerts A."/>
            <person name="Henrissat B."/>
            <person name="Wiebenga A."/>
            <person name="vanKuyk P.A."/>
            <person name="Barry K."/>
            <person name="Lindquist E."/>
            <person name="LaButti K."/>
            <person name="Lapidus A."/>
            <person name="Lucas S."/>
            <person name="Coutinho P."/>
            <person name="Gong Y."/>
            <person name="Samejima M."/>
            <person name="Mahadevan R."/>
            <person name="Abou-Zaid M."/>
            <person name="de Vries R.P."/>
            <person name="Igarashi K."/>
            <person name="Yadav J.S."/>
            <person name="Grigoriev I.V."/>
            <person name="Master E.R."/>
        </authorList>
    </citation>
    <scope>NUCLEOTIDE SEQUENCE [LARGE SCALE GENOMIC DNA]</scope>
    <source>
        <strain evidence="8 9">HHB-10118-sp</strain>
    </source>
</reference>
<dbReference type="PANTHER" id="PTHR23051:SF0">
    <property type="entry name" value="SOLUTE CARRIER FAMILY 35 MEMBER F5"/>
    <property type="match status" value="1"/>
</dbReference>
<dbReference type="Proteomes" id="UP000008370">
    <property type="component" value="Unassembled WGS sequence"/>
</dbReference>
<feature type="region of interest" description="Disordered" evidence="5">
    <location>
        <begin position="360"/>
        <end position="382"/>
    </location>
</feature>
<feature type="transmembrane region" description="Helical" evidence="6">
    <location>
        <begin position="241"/>
        <end position="266"/>
    </location>
</feature>
<proteinExistence type="predicted"/>
<feature type="transmembrane region" description="Helical" evidence="6">
    <location>
        <begin position="12"/>
        <end position="34"/>
    </location>
</feature>
<feature type="transmembrane region" description="Helical" evidence="6">
    <location>
        <begin position="114"/>
        <end position="135"/>
    </location>
</feature>
<dbReference type="AlphaFoldDB" id="K5VQA2"/>
<dbReference type="GeneID" id="18911293"/>
<evidence type="ECO:0000256" key="1">
    <source>
        <dbReference type="ARBA" id="ARBA00004141"/>
    </source>
</evidence>
<comment type="subcellular location">
    <subcellularLocation>
        <location evidence="1">Membrane</location>
        <topology evidence="1">Multi-pass membrane protein</topology>
    </subcellularLocation>
</comment>
<keyword evidence="2 6" id="KW-0812">Transmembrane</keyword>
<dbReference type="RefSeq" id="XP_007398342.1">
    <property type="nucleotide sequence ID" value="XM_007398280.1"/>
</dbReference>
<evidence type="ECO:0000256" key="3">
    <source>
        <dbReference type="ARBA" id="ARBA00022989"/>
    </source>
</evidence>
<feature type="transmembrane region" description="Helical" evidence="6">
    <location>
        <begin position="278"/>
        <end position="300"/>
    </location>
</feature>
<gene>
    <name evidence="8" type="ORF">PHACADRAFT_198080</name>
</gene>
<dbReference type="PANTHER" id="PTHR23051">
    <property type="entry name" value="SOLUTE CARRIER FAMILY 35, MEMBER F5"/>
    <property type="match status" value="1"/>
</dbReference>
<evidence type="ECO:0000259" key="7">
    <source>
        <dbReference type="Pfam" id="PF00892"/>
    </source>
</evidence>
<dbReference type="SUPFAM" id="SSF103481">
    <property type="entry name" value="Multidrug resistance efflux transporter EmrE"/>
    <property type="match status" value="2"/>
</dbReference>
<evidence type="ECO:0000313" key="9">
    <source>
        <dbReference type="Proteomes" id="UP000008370"/>
    </source>
</evidence>
<name>K5VQA2_PHACS</name>
<dbReference type="InParanoid" id="K5VQA2"/>
<evidence type="ECO:0000256" key="4">
    <source>
        <dbReference type="ARBA" id="ARBA00023136"/>
    </source>
</evidence>
<evidence type="ECO:0000256" key="6">
    <source>
        <dbReference type="SAM" id="Phobius"/>
    </source>
</evidence>
<keyword evidence="3 6" id="KW-1133">Transmembrane helix</keyword>
<keyword evidence="4 6" id="KW-0472">Membrane</keyword>
<dbReference type="InterPro" id="IPR037185">
    <property type="entry name" value="EmrE-like"/>
</dbReference>
<feature type="transmembrane region" description="Helical" evidence="6">
    <location>
        <begin position="307"/>
        <end position="327"/>
    </location>
</feature>
<feature type="transmembrane region" description="Helical" evidence="6">
    <location>
        <begin position="46"/>
        <end position="65"/>
    </location>
</feature>
<evidence type="ECO:0000313" key="8">
    <source>
        <dbReference type="EMBL" id="EKM53658.1"/>
    </source>
</evidence>
<feature type="transmembrane region" description="Helical" evidence="6">
    <location>
        <begin position="141"/>
        <end position="159"/>
    </location>
</feature>
<accession>K5VQA2</accession>
<keyword evidence="9" id="KW-1185">Reference proteome</keyword>
<feature type="transmembrane region" description="Helical" evidence="6">
    <location>
        <begin position="333"/>
        <end position="351"/>
    </location>
</feature>
<dbReference type="InterPro" id="IPR000620">
    <property type="entry name" value="EamA_dom"/>
</dbReference>
<organism evidence="8 9">
    <name type="scientific">Phanerochaete carnosa (strain HHB-10118-sp)</name>
    <name type="common">White-rot fungus</name>
    <name type="synonym">Peniophora carnosa</name>
    <dbReference type="NCBI Taxonomy" id="650164"/>
    <lineage>
        <taxon>Eukaryota</taxon>
        <taxon>Fungi</taxon>
        <taxon>Dikarya</taxon>
        <taxon>Basidiomycota</taxon>
        <taxon>Agaricomycotina</taxon>
        <taxon>Agaricomycetes</taxon>
        <taxon>Polyporales</taxon>
        <taxon>Phanerochaetaceae</taxon>
        <taxon>Phanerochaete</taxon>
    </lineage>
</organism>
<dbReference type="OrthoDB" id="1436450at2759"/>
<evidence type="ECO:0000256" key="2">
    <source>
        <dbReference type="ARBA" id="ARBA00022692"/>
    </source>
</evidence>
<dbReference type="FunCoup" id="K5VQA2">
    <property type="interactions" value="115"/>
</dbReference>
<dbReference type="GO" id="GO:0000329">
    <property type="term" value="C:fungal-type vacuole membrane"/>
    <property type="evidence" value="ECO:0007669"/>
    <property type="project" value="TreeGrafter"/>
</dbReference>
<feature type="transmembrane region" description="Helical" evidence="6">
    <location>
        <begin position="209"/>
        <end position="229"/>
    </location>
</feature>
<feature type="transmembrane region" description="Helical" evidence="6">
    <location>
        <begin position="166"/>
        <end position="184"/>
    </location>
</feature>
<feature type="domain" description="EamA" evidence="7">
    <location>
        <begin position="105"/>
        <end position="183"/>
    </location>
</feature>
<dbReference type="KEGG" id="pco:PHACADRAFT_198080"/>
<dbReference type="EMBL" id="JH930474">
    <property type="protein sequence ID" value="EKM53658.1"/>
    <property type="molecule type" value="Genomic_DNA"/>
</dbReference>
<evidence type="ECO:0000256" key="5">
    <source>
        <dbReference type="SAM" id="MobiDB-lite"/>
    </source>
</evidence>
<protein>
    <recommendedName>
        <fullName evidence="7">EamA domain-containing protein</fullName>
    </recommendedName>
</protein>
<dbReference type="Pfam" id="PF00892">
    <property type="entry name" value="EamA"/>
    <property type="match status" value="1"/>
</dbReference>
<sequence>MDPTRIRRWPSEYTIGILLLVTVVCLWTIGSFVAQEAFDTGFRKPFWITYLNSSTFILYLIPCAIKHVMKKYGIRAWGSKPDSHGHYQSLPMDGKDEFVSPDTQPFTTKETFRLALSFAFPYFALNWAIVVSLSLTSVTSSTILGSTVGIFTLLLARLFRIEALTPTKFLAVATSFIGVILVSISDSSPGSTEVGASSSTDAHTDPAPILGDLLALVGAAIGALYLVLFKRRVRDESRVNTRLMFGFIGALISVSMLPVGLLLHLLHVERFALPSGGSVVFALLTSMLVTVIGDMLYFMAMMKTTPVVASVGQSLIMPFAIAGDFFLHGSASILAILGCVVVLASFGVLGLDSRKEVQREKGSESIEPIEDGAMETGCRTTN</sequence>